<evidence type="ECO:0000313" key="2">
    <source>
        <dbReference type="EMBL" id="HHE32284.1"/>
    </source>
</evidence>
<name>A0A7C5HJM9_9CHLB</name>
<dbReference type="Proteomes" id="UP000886058">
    <property type="component" value="Unassembled WGS sequence"/>
</dbReference>
<dbReference type="Gene3D" id="3.30.2190.10">
    <property type="entry name" value="PG1857-like"/>
    <property type="match status" value="1"/>
</dbReference>
<dbReference type="SUPFAM" id="SSF160448">
    <property type="entry name" value="PG1857-like"/>
    <property type="match status" value="1"/>
</dbReference>
<proteinExistence type="predicted"/>
<comment type="caution">
    <text evidence="2">The sequence shown here is derived from an EMBL/GenBank/DDBJ whole genome shotgun (WGS) entry which is preliminary data.</text>
</comment>
<dbReference type="InterPro" id="IPR018594">
    <property type="entry name" value="DUF2023"/>
</dbReference>
<reference evidence="2" key="1">
    <citation type="journal article" date="2020" name="mSystems">
        <title>Genome- and Community-Level Interaction Insights into Carbon Utilization and Element Cycling Functions of Hydrothermarchaeota in Hydrothermal Sediment.</title>
        <authorList>
            <person name="Zhou Z."/>
            <person name="Liu Y."/>
            <person name="Xu W."/>
            <person name="Pan J."/>
            <person name="Luo Z.H."/>
            <person name="Li M."/>
        </authorList>
    </citation>
    <scope>NUCLEOTIDE SEQUENCE [LARGE SCALE GENOMIC DNA]</scope>
    <source>
        <strain evidence="2">HyVt-633</strain>
    </source>
</reference>
<dbReference type="EMBL" id="DRSQ01000136">
    <property type="protein sequence ID" value="HHE32284.1"/>
    <property type="molecule type" value="Genomic_DNA"/>
</dbReference>
<accession>A0A7C5HJM9</accession>
<gene>
    <name evidence="2" type="ORF">ENL07_06570</name>
</gene>
<protein>
    <submittedName>
        <fullName evidence="2">DUF2023 family protein</fullName>
    </submittedName>
</protein>
<dbReference type="Pfam" id="PF09633">
    <property type="entry name" value="DUF2023"/>
    <property type="match status" value="1"/>
</dbReference>
<organism evidence="2">
    <name type="scientific">Chlorobaculum parvum</name>
    <dbReference type="NCBI Taxonomy" id="274539"/>
    <lineage>
        <taxon>Bacteria</taxon>
        <taxon>Pseudomonadati</taxon>
        <taxon>Chlorobiota</taxon>
        <taxon>Chlorobiia</taxon>
        <taxon>Chlorobiales</taxon>
        <taxon>Chlorobiaceae</taxon>
        <taxon>Chlorobaculum</taxon>
    </lineage>
</organism>
<feature type="domain" description="DUF2023" evidence="1">
    <location>
        <begin position="2"/>
        <end position="103"/>
    </location>
</feature>
<dbReference type="AlphaFoldDB" id="A0A7C5HJM9"/>
<dbReference type="InterPro" id="IPR036780">
    <property type="entry name" value="PG1857-like_sf"/>
</dbReference>
<evidence type="ECO:0000259" key="1">
    <source>
        <dbReference type="Pfam" id="PF09633"/>
    </source>
</evidence>
<sequence length="118" mass="13315">MKVLVHHIYEYRKGLRSLVMHTLPAGKMLEATAKLRRFGIDFHIHAPGIKTINVFFGAPECVAVVRSICGEKKLRDLTPEEDFVLGSMLGYDIRKQCERYLKKCVADEVAGSVIHKCA</sequence>